<dbReference type="InterPro" id="IPR027417">
    <property type="entry name" value="P-loop_NTPase"/>
</dbReference>
<keyword evidence="2" id="KW-1185">Reference proteome</keyword>
<reference evidence="2" key="1">
    <citation type="submission" date="2017-09" db="EMBL/GenBank/DDBJ databases">
        <authorList>
            <person name="Varghese N."/>
            <person name="Submissions S."/>
        </authorList>
    </citation>
    <scope>NUCLEOTIDE SEQUENCE [LARGE SCALE GENOMIC DNA]</scope>
    <source>
        <strain evidence="2">C7</strain>
    </source>
</reference>
<evidence type="ECO:0008006" key="3">
    <source>
        <dbReference type="Google" id="ProtNLM"/>
    </source>
</evidence>
<proteinExistence type="predicted"/>
<protein>
    <recommendedName>
        <fullName evidence="3">Sulfotransferase family protein</fullName>
    </recommendedName>
</protein>
<dbReference type="Gene3D" id="3.40.50.300">
    <property type="entry name" value="P-loop containing nucleotide triphosphate hydrolases"/>
    <property type="match status" value="1"/>
</dbReference>
<dbReference type="SUPFAM" id="SSF52540">
    <property type="entry name" value="P-loop containing nucleoside triphosphate hydrolases"/>
    <property type="match status" value="1"/>
</dbReference>
<dbReference type="AlphaFoldDB" id="A0A2C9CPW0"/>
<name>A0A2C9CPW0_9RHOB</name>
<dbReference type="Proteomes" id="UP000220034">
    <property type="component" value="Unassembled WGS sequence"/>
</dbReference>
<evidence type="ECO:0000313" key="1">
    <source>
        <dbReference type="EMBL" id="SOH93551.1"/>
    </source>
</evidence>
<evidence type="ECO:0000313" key="2">
    <source>
        <dbReference type="Proteomes" id="UP000220034"/>
    </source>
</evidence>
<sequence>MGIINGGPMLVSLKAGIAYLAMPKTGSTAIEAALAPDSDILMSGHPNLKHMRLRRFERYVRPLLPASDVETVAVIREPIEWLSSWYRYRSRPQLDGRPNSTAQISFNEFVEAWLQDDPPAYARVGKPAEFLAPPQDGPEISHLFRYDAFDMFVEFLSDRFDRSLAVPHMNVSPAIDVDLSPALRAQLCENLSADYELYEDALCR</sequence>
<accession>A0A2C9CPW0</accession>
<organism evidence="1 2">
    <name type="scientific">Pontivivens marinum</name>
    <dbReference type="NCBI Taxonomy" id="1690039"/>
    <lineage>
        <taxon>Bacteria</taxon>
        <taxon>Pseudomonadati</taxon>
        <taxon>Pseudomonadota</taxon>
        <taxon>Alphaproteobacteria</taxon>
        <taxon>Rhodobacterales</taxon>
        <taxon>Paracoccaceae</taxon>
        <taxon>Pontivivens</taxon>
    </lineage>
</organism>
<gene>
    <name evidence="1" type="ORF">SAMN06273572_102228</name>
</gene>
<dbReference type="EMBL" id="OCTN01000002">
    <property type="protein sequence ID" value="SOH93551.1"/>
    <property type="molecule type" value="Genomic_DNA"/>
</dbReference>